<organism evidence="3 4">
    <name type="scientific">Devosia marina</name>
    <dbReference type="NCBI Taxonomy" id="2683198"/>
    <lineage>
        <taxon>Bacteria</taxon>
        <taxon>Pseudomonadati</taxon>
        <taxon>Pseudomonadota</taxon>
        <taxon>Alphaproteobacteria</taxon>
        <taxon>Hyphomicrobiales</taxon>
        <taxon>Devosiaceae</taxon>
        <taxon>Devosia</taxon>
    </lineage>
</organism>
<dbReference type="InterPro" id="IPR036318">
    <property type="entry name" value="FAD-bd_PCMH-like_sf"/>
</dbReference>
<evidence type="ECO:0000259" key="2">
    <source>
        <dbReference type="PROSITE" id="PS51387"/>
    </source>
</evidence>
<dbReference type="InterPro" id="IPR016166">
    <property type="entry name" value="FAD-bd_PCMH"/>
</dbReference>
<keyword evidence="1" id="KW-0285">Flavoprotein</keyword>
<dbReference type="AlphaFoldDB" id="A0A7X3FNN1"/>
<evidence type="ECO:0000313" key="4">
    <source>
        <dbReference type="Proteomes" id="UP000438106"/>
    </source>
</evidence>
<dbReference type="InterPro" id="IPR016169">
    <property type="entry name" value="FAD-bd_PCMH_sub2"/>
</dbReference>
<dbReference type="Pfam" id="PF01565">
    <property type="entry name" value="FAD_binding_4"/>
    <property type="match status" value="1"/>
</dbReference>
<evidence type="ECO:0000256" key="1">
    <source>
        <dbReference type="ARBA" id="ARBA00022827"/>
    </source>
</evidence>
<protein>
    <submittedName>
        <fullName evidence="3">FAD-binding protein</fullName>
    </submittedName>
</protein>
<dbReference type="InterPro" id="IPR006094">
    <property type="entry name" value="Oxid_FAD_bind_N"/>
</dbReference>
<comment type="caution">
    <text evidence="3">The sequence shown here is derived from an EMBL/GenBank/DDBJ whole genome shotgun (WGS) entry which is preliminary data.</text>
</comment>
<keyword evidence="4" id="KW-1185">Reference proteome</keyword>
<dbReference type="Gene3D" id="3.30.465.10">
    <property type="match status" value="1"/>
</dbReference>
<accession>A0A7X3FNN1</accession>
<dbReference type="SUPFAM" id="SSF56176">
    <property type="entry name" value="FAD-binding/transporter-associated domain-like"/>
    <property type="match status" value="1"/>
</dbReference>
<dbReference type="EMBL" id="WQRF01000001">
    <property type="protein sequence ID" value="MVS97919.1"/>
    <property type="molecule type" value="Genomic_DNA"/>
</dbReference>
<sequence>MTGYWTRLDYNSWGRTISVPHEVASPRFPDEIAGLLSDNSGHTTLPVGLRRSYGDSNLNPNERLIDMTGLDRLIEFDRSTGILRCEAGISLHQLNQILVPSGWFMPTTPGTRFVTLGGAIANDVHGKNHHSAGSIGCAVRALTLARSDGTLQPIRSGDPLFLATLGGMGLTGVIVDAEIQLSRIGSAWLENERIAFSSVGDFFKLAHESTAFEHTVAWIDCAAQGPKLGRGVFQRANWCNDGEYAAPKKGAEPSLPLDFPQWALNRHSIRVFNNFYNWMQTRGSAVRREHYQPFFYPLDSLRNWNRMYGAAGFYQYQCVIPTEAAKEAVTRLLQTISASGQGSFLAVLKTLGGKSSGGMLSFPMEGATMALDFANRGAKTLHLMAQLDVIVAQADGRLYPAKDGRMPARMFRAGYPLWREFATFKDPKIQSSFWERVSKS</sequence>
<proteinExistence type="predicted"/>
<dbReference type="PANTHER" id="PTHR43762">
    <property type="entry name" value="L-GULONOLACTONE OXIDASE"/>
    <property type="match status" value="1"/>
</dbReference>
<dbReference type="InterPro" id="IPR010031">
    <property type="entry name" value="FAD_lactone_oxidase-like"/>
</dbReference>
<feature type="domain" description="FAD-binding PCMH-type" evidence="2">
    <location>
        <begin position="16"/>
        <end position="184"/>
    </location>
</feature>
<evidence type="ECO:0000313" key="3">
    <source>
        <dbReference type="EMBL" id="MVS97919.1"/>
    </source>
</evidence>
<dbReference type="PROSITE" id="PS51387">
    <property type="entry name" value="FAD_PCMH"/>
    <property type="match status" value="1"/>
</dbReference>
<dbReference type="GO" id="GO:0071949">
    <property type="term" value="F:FAD binding"/>
    <property type="evidence" value="ECO:0007669"/>
    <property type="project" value="InterPro"/>
</dbReference>
<name>A0A7X3FNN1_9HYPH</name>
<keyword evidence="1" id="KW-0274">FAD</keyword>
<dbReference type="GO" id="GO:0016899">
    <property type="term" value="F:oxidoreductase activity, acting on the CH-OH group of donors, oxygen as acceptor"/>
    <property type="evidence" value="ECO:0007669"/>
    <property type="project" value="InterPro"/>
</dbReference>
<dbReference type="PANTHER" id="PTHR43762:SF1">
    <property type="entry name" value="D-ARABINONO-1,4-LACTONE OXIDASE"/>
    <property type="match status" value="1"/>
</dbReference>
<dbReference type="RefSeq" id="WP_157289009.1">
    <property type="nucleotide sequence ID" value="NZ_WQRF01000001.1"/>
</dbReference>
<gene>
    <name evidence="3" type="ORF">GO014_02595</name>
</gene>
<reference evidence="3 4" key="1">
    <citation type="submission" date="2019-12" db="EMBL/GenBank/DDBJ databases">
        <title>Devosia maris sp. nov., isolated from the deep seawater.</title>
        <authorList>
            <person name="Liu Y."/>
        </authorList>
    </citation>
    <scope>NUCLEOTIDE SEQUENCE [LARGE SCALE GENOMIC DNA]</scope>
    <source>
        <strain evidence="3 4">L53-10-65</strain>
    </source>
</reference>
<dbReference type="Proteomes" id="UP000438106">
    <property type="component" value="Unassembled WGS sequence"/>
</dbReference>